<keyword evidence="4" id="KW-0175">Coiled coil</keyword>
<protein>
    <recommendedName>
        <fullName evidence="5">Cns1/TTC4 wheel domain-containing protein</fullName>
    </recommendedName>
</protein>
<organism evidence="6 7">
    <name type="scientific">Lottia gigantea</name>
    <name type="common">Giant owl limpet</name>
    <dbReference type="NCBI Taxonomy" id="225164"/>
    <lineage>
        <taxon>Eukaryota</taxon>
        <taxon>Metazoa</taxon>
        <taxon>Spiralia</taxon>
        <taxon>Lophotrochozoa</taxon>
        <taxon>Mollusca</taxon>
        <taxon>Gastropoda</taxon>
        <taxon>Patellogastropoda</taxon>
        <taxon>Lottioidea</taxon>
        <taxon>Lottiidae</taxon>
        <taxon>Lottia</taxon>
    </lineage>
</organism>
<evidence type="ECO:0000256" key="2">
    <source>
        <dbReference type="ARBA" id="ARBA00022803"/>
    </source>
</evidence>
<comment type="similarity">
    <text evidence="3">Belongs to the TTC4 family.</text>
</comment>
<dbReference type="InterPro" id="IPR044059">
    <property type="entry name" value="Csn1/TTC4_wheel"/>
</dbReference>
<dbReference type="HOGENOM" id="CLU_040446_2_0_1"/>
<feature type="coiled-coil region" evidence="4">
    <location>
        <begin position="118"/>
        <end position="151"/>
    </location>
</feature>
<sequence length="278" mass="32417">ERADNYRDDGNDNFKKKRYRIAIDNYTEGITSNSPDVTLNAVLYCNRAAAQFHLGNYRSAFHDCIFARKFKPDHYKAIIRGVKCCLEMKKYDDCIKWCDAALMMEPDDKDVLDWRSKADKLQKTLEKEIRKQAAQERKEEAEEKKLIELIQSKGIKIAGLDKLRSETKLSPLILANVESHHPAGAKVKVDENNILHWPVLFFYPENSQTDFIEAFNETNTFADHIIAMFGIDSDPAAWDIDKKYKPESLEIYFENREEERLYRVDINSTLHDTMLHKT</sequence>
<dbReference type="PANTHER" id="PTHR46035:SF1">
    <property type="entry name" value="TETRATRICOPEPTIDE REPEAT PROTEIN 4"/>
    <property type="match status" value="1"/>
</dbReference>
<keyword evidence="1" id="KW-0677">Repeat</keyword>
<evidence type="ECO:0000256" key="1">
    <source>
        <dbReference type="ARBA" id="ARBA00022737"/>
    </source>
</evidence>
<dbReference type="PANTHER" id="PTHR46035">
    <property type="entry name" value="TETRATRICOPEPTIDE REPEAT PROTEIN 4"/>
    <property type="match status" value="1"/>
</dbReference>
<dbReference type="CTD" id="20229665"/>
<evidence type="ECO:0000313" key="6">
    <source>
        <dbReference type="EMBL" id="ESP05161.1"/>
    </source>
</evidence>
<dbReference type="KEGG" id="lgi:LOTGIDRAFT_102857"/>
<proteinExistence type="inferred from homology"/>
<dbReference type="STRING" id="225164.V4BC13"/>
<name>V4BC13_LOTGI</name>
<dbReference type="AlphaFoldDB" id="V4BC13"/>
<dbReference type="GeneID" id="20229665"/>
<evidence type="ECO:0000256" key="3">
    <source>
        <dbReference type="ARBA" id="ARBA00023602"/>
    </source>
</evidence>
<keyword evidence="7" id="KW-1185">Reference proteome</keyword>
<dbReference type="RefSeq" id="XP_009043706.1">
    <property type="nucleotide sequence ID" value="XM_009045458.1"/>
</dbReference>
<evidence type="ECO:0000259" key="5">
    <source>
        <dbReference type="Pfam" id="PF18972"/>
    </source>
</evidence>
<feature type="non-terminal residue" evidence="6">
    <location>
        <position position="1"/>
    </location>
</feature>
<dbReference type="SUPFAM" id="SSF48452">
    <property type="entry name" value="TPR-like"/>
    <property type="match status" value="1"/>
</dbReference>
<dbReference type="GO" id="GO:0051879">
    <property type="term" value="F:Hsp90 protein binding"/>
    <property type="evidence" value="ECO:0007669"/>
    <property type="project" value="InterPro"/>
</dbReference>
<feature type="domain" description="Cns1/TTC4 wheel" evidence="5">
    <location>
        <begin position="190"/>
        <end position="274"/>
    </location>
</feature>
<evidence type="ECO:0000256" key="4">
    <source>
        <dbReference type="SAM" id="Coils"/>
    </source>
</evidence>
<dbReference type="GO" id="GO:0030544">
    <property type="term" value="F:Hsp70 protein binding"/>
    <property type="evidence" value="ECO:0007669"/>
    <property type="project" value="TreeGrafter"/>
</dbReference>
<dbReference type="CDD" id="cd21380">
    <property type="entry name" value="CTWD_Cns1"/>
    <property type="match status" value="1"/>
</dbReference>
<evidence type="ECO:0000313" key="7">
    <source>
        <dbReference type="Proteomes" id="UP000030746"/>
    </source>
</evidence>
<dbReference type="InterPro" id="IPR011990">
    <property type="entry name" value="TPR-like_helical_dom_sf"/>
</dbReference>
<dbReference type="Pfam" id="PF18972">
    <property type="entry name" value="Wheel"/>
    <property type="match status" value="1"/>
</dbReference>
<dbReference type="GO" id="GO:0006457">
    <property type="term" value="P:protein folding"/>
    <property type="evidence" value="ECO:0007669"/>
    <property type="project" value="TreeGrafter"/>
</dbReference>
<reference evidence="6 7" key="1">
    <citation type="journal article" date="2013" name="Nature">
        <title>Insights into bilaterian evolution from three spiralian genomes.</title>
        <authorList>
            <person name="Simakov O."/>
            <person name="Marletaz F."/>
            <person name="Cho S.J."/>
            <person name="Edsinger-Gonzales E."/>
            <person name="Havlak P."/>
            <person name="Hellsten U."/>
            <person name="Kuo D.H."/>
            <person name="Larsson T."/>
            <person name="Lv J."/>
            <person name="Arendt D."/>
            <person name="Savage R."/>
            <person name="Osoegawa K."/>
            <person name="de Jong P."/>
            <person name="Grimwood J."/>
            <person name="Chapman J.A."/>
            <person name="Shapiro H."/>
            <person name="Aerts A."/>
            <person name="Otillar R.P."/>
            <person name="Terry A.Y."/>
            <person name="Boore J.L."/>
            <person name="Grigoriev I.V."/>
            <person name="Lindberg D.R."/>
            <person name="Seaver E.C."/>
            <person name="Weisblat D.A."/>
            <person name="Putnam N.H."/>
            <person name="Rokhsar D.S."/>
        </authorList>
    </citation>
    <scope>NUCLEOTIDE SEQUENCE [LARGE SCALE GENOMIC DNA]</scope>
</reference>
<dbReference type="EMBL" id="KB199650">
    <property type="protein sequence ID" value="ESP05161.1"/>
    <property type="molecule type" value="Genomic_DNA"/>
</dbReference>
<gene>
    <name evidence="6" type="ORF">LOTGIDRAFT_102857</name>
</gene>
<accession>V4BC13</accession>
<keyword evidence="2" id="KW-0802">TPR repeat</keyword>
<dbReference type="GO" id="GO:0005634">
    <property type="term" value="C:nucleus"/>
    <property type="evidence" value="ECO:0007669"/>
    <property type="project" value="TreeGrafter"/>
</dbReference>
<dbReference type="Proteomes" id="UP000030746">
    <property type="component" value="Unassembled WGS sequence"/>
</dbReference>
<dbReference type="GO" id="GO:0005829">
    <property type="term" value="C:cytosol"/>
    <property type="evidence" value="ECO:0007669"/>
    <property type="project" value="TreeGrafter"/>
</dbReference>
<dbReference type="OrthoDB" id="420195at2759"/>
<dbReference type="OMA" id="HWAINRY"/>
<dbReference type="InterPro" id="IPR019734">
    <property type="entry name" value="TPR_rpt"/>
</dbReference>
<dbReference type="Gene3D" id="1.25.40.10">
    <property type="entry name" value="Tetratricopeptide repeat domain"/>
    <property type="match status" value="1"/>
</dbReference>
<dbReference type="SMART" id="SM00028">
    <property type="entry name" value="TPR"/>
    <property type="match status" value="2"/>
</dbReference>